<feature type="compositionally biased region" description="Polar residues" evidence="7">
    <location>
        <begin position="459"/>
        <end position="470"/>
    </location>
</feature>
<evidence type="ECO:0000256" key="5">
    <source>
        <dbReference type="ARBA" id="ARBA00023242"/>
    </source>
</evidence>
<keyword evidence="6" id="KW-0131">Cell cycle</keyword>
<reference evidence="9" key="2">
    <citation type="submission" date="2025-08" db="UniProtKB">
        <authorList>
            <consortium name="Ensembl"/>
        </authorList>
    </citation>
    <scope>IDENTIFICATION</scope>
</reference>
<feature type="region of interest" description="Disordered" evidence="7">
    <location>
        <begin position="1"/>
        <end position="39"/>
    </location>
</feature>
<feature type="compositionally biased region" description="Basic and acidic residues" evidence="7">
    <location>
        <begin position="159"/>
        <end position="175"/>
    </location>
</feature>
<feature type="compositionally biased region" description="Basic and acidic residues" evidence="7">
    <location>
        <begin position="777"/>
        <end position="794"/>
    </location>
</feature>
<keyword evidence="10" id="KW-1185">Reference proteome</keyword>
<evidence type="ECO:0000256" key="3">
    <source>
        <dbReference type="ARBA" id="ARBA00022553"/>
    </source>
</evidence>
<evidence type="ECO:0000256" key="4">
    <source>
        <dbReference type="ARBA" id="ARBA00022843"/>
    </source>
</evidence>
<dbReference type="AlphaFoldDB" id="A0A3Q1IMP2"/>
<evidence type="ECO:0000256" key="2">
    <source>
        <dbReference type="ARBA" id="ARBA00022499"/>
    </source>
</evidence>
<feature type="region of interest" description="Disordered" evidence="7">
    <location>
        <begin position="618"/>
        <end position="821"/>
    </location>
</feature>
<dbReference type="GO" id="GO:0005694">
    <property type="term" value="C:chromosome"/>
    <property type="evidence" value="ECO:0007669"/>
    <property type="project" value="TreeGrafter"/>
</dbReference>
<dbReference type="GO" id="GO:0051983">
    <property type="term" value="P:regulation of chromosome segregation"/>
    <property type="evidence" value="ECO:0007669"/>
    <property type="project" value="TreeGrafter"/>
</dbReference>
<keyword evidence="2" id="KW-1017">Isopeptide bond</keyword>
<feature type="compositionally biased region" description="Polar residues" evidence="7">
    <location>
        <begin position="255"/>
        <end position="268"/>
    </location>
</feature>
<dbReference type="GeneID" id="113151106"/>
<protein>
    <recommendedName>
        <fullName evidence="8">PP1-binding domain-containing protein</fullName>
    </recommendedName>
</protein>
<feature type="domain" description="PP1-binding" evidence="8">
    <location>
        <begin position="319"/>
        <end position="373"/>
    </location>
</feature>
<feature type="compositionally biased region" description="Basic residues" evidence="7">
    <location>
        <begin position="656"/>
        <end position="666"/>
    </location>
</feature>
<dbReference type="FunCoup" id="A0A3Q1IMP2">
    <property type="interactions" value="873"/>
</dbReference>
<dbReference type="STRING" id="64144.ENSATEP00000021615"/>
<dbReference type="OrthoDB" id="9947694at2759"/>
<dbReference type="Ensembl" id="ENSATET00000021976.3">
    <property type="protein sequence ID" value="ENSATEP00000021615.2"/>
    <property type="gene ID" value="ENSATEG00000015008.3"/>
</dbReference>
<keyword evidence="4" id="KW-0832">Ubl conjugation</keyword>
<accession>A0A3Q1IMP2</accession>
<dbReference type="CTD" id="157313"/>
<feature type="region of interest" description="Disordered" evidence="7">
    <location>
        <begin position="57"/>
        <end position="86"/>
    </location>
</feature>
<dbReference type="InterPro" id="IPR029334">
    <property type="entry name" value="PP1-bd"/>
</dbReference>
<feature type="compositionally biased region" description="Low complexity" evidence="7">
    <location>
        <begin position="1"/>
        <end position="11"/>
    </location>
</feature>
<evidence type="ECO:0000313" key="9">
    <source>
        <dbReference type="Ensembl" id="ENSATEP00000021615.2"/>
    </source>
</evidence>
<dbReference type="RefSeq" id="XP_026199725.1">
    <property type="nucleotide sequence ID" value="XM_026343940.1"/>
</dbReference>
<dbReference type="InParanoid" id="A0A3Q1IMP2"/>
<dbReference type="GO" id="GO:0007088">
    <property type="term" value="P:regulation of mitotic nuclear division"/>
    <property type="evidence" value="ECO:0007669"/>
    <property type="project" value="TreeGrafter"/>
</dbReference>
<feature type="compositionally biased region" description="Polar residues" evidence="7">
    <location>
        <begin position="853"/>
        <end position="865"/>
    </location>
</feature>
<dbReference type="GO" id="GO:0005634">
    <property type="term" value="C:nucleus"/>
    <property type="evidence" value="ECO:0007669"/>
    <property type="project" value="UniProtKB-SubCell"/>
</dbReference>
<feature type="region of interest" description="Disordered" evidence="7">
    <location>
        <begin position="841"/>
        <end position="909"/>
    </location>
</feature>
<keyword evidence="5" id="KW-0539">Nucleus</keyword>
<dbReference type="Proteomes" id="UP000265040">
    <property type="component" value="Chromosome 9"/>
</dbReference>
<dbReference type="PANTHER" id="PTHR21603:SF16">
    <property type="entry name" value="CELL DIVISION CYCLE-ASSOCIATED PROTEIN 2"/>
    <property type="match status" value="1"/>
</dbReference>
<reference evidence="9" key="1">
    <citation type="submission" date="2021-04" db="EMBL/GenBank/DDBJ databases">
        <authorList>
            <consortium name="Wellcome Sanger Institute Data Sharing"/>
        </authorList>
    </citation>
    <scope>NUCLEOTIDE SEQUENCE [LARGE SCALE GENOMIC DNA]</scope>
</reference>
<feature type="region of interest" description="Disordered" evidence="7">
    <location>
        <begin position="252"/>
        <end position="416"/>
    </location>
</feature>
<comment type="subcellular location">
    <subcellularLocation>
        <location evidence="1">Nucleus</location>
    </subcellularLocation>
</comment>
<dbReference type="GeneTree" id="ENSGT00940000167358"/>
<dbReference type="Pfam" id="PF15276">
    <property type="entry name" value="PP1_bind"/>
    <property type="match status" value="1"/>
</dbReference>
<name>A0A3Q1IMP2_ANATE</name>
<feature type="region of interest" description="Disordered" evidence="7">
    <location>
        <begin position="140"/>
        <end position="188"/>
    </location>
</feature>
<sequence>MAKVTTETKTAGTEEELKEETSPSEKEATPVFDDTSAPLNFSKITPSQFGISVQSFIPSSSSHKSTSRLAQIKARRRSSVGVRGSPETNSLIRFMAQQRMKTLPTHQTSEHIRCSPFLPRVASTLRQKMASFQSLMDVEESEVCDPMPSQDSDSGGCIKTRDYLSDGNSLDRGKENSPPMMTPTPTKRRCLAPLEGCEVEIREASAPILHFSLKELEKDEEPVKHIVTKGPKQSSETVEEAQAVLISRSLHADFQLQSDSPTKNQQDSAFEVKSPGRTPPDDPSSTQPASPFHMSSLPSLLEMELRAENDCTGTSTVKKKKRVRFGGPLSPELFDKNLPPSTPLQKGGTPARAPTPGAGLRSVLKTPQRIESQTPQALPDLSSPTVFGASPVFAKPRNSRTTSVRKNNEEEEEHGKIVFPSIEEIDSAVMSGTEDTWEAQPLNLNTAFHEESICQMVTESEAKPSTTSQMDEPASFPDKEAQTAAAPIRSRNQRKKLPGPECESTSVGPARSSTRKRKQPEENEPVKRSTRSAAKLASGKMKLTSTATRQWNKGVDRSLYGSREYASKNPALSPITERLSFISQSPAAQHTPSAVCADSDQETCLNPEMAKDTQAAVGGHTVTNALDNPSEDYVTSPHASKKSTTGKDSRLSGPRVRGRGLKKRKVSVVDCDLLSEEPQHPTGEETEETTTNVEESNAMPVEHPVSEQGGAVIESNGPTSADTPSTDSDRTSQYQASLSACLSSDEELCHTLNQPAGPAPRKTKQGRRSSVNSSVEQELRDKVKDHQLNCRVEEMAQGDQACSQHGSRSSSDSQEAEGVANLHLAPWQADFNFEDVFKPVTTRGQRSVRRSLRNQGSAAHSNNSAGLAWMPRTSPESSEEPRRRTRGRRLTAALPVQPSFPEDTQDETS</sequence>
<evidence type="ECO:0000256" key="6">
    <source>
        <dbReference type="ARBA" id="ARBA00023306"/>
    </source>
</evidence>
<feature type="region of interest" description="Disordered" evidence="7">
    <location>
        <begin position="459"/>
        <end position="571"/>
    </location>
</feature>
<proteinExistence type="predicted"/>
<evidence type="ECO:0000313" key="10">
    <source>
        <dbReference type="Proteomes" id="UP000265040"/>
    </source>
</evidence>
<feature type="compositionally biased region" description="Basic and acidic residues" evidence="7">
    <location>
        <begin position="19"/>
        <end position="28"/>
    </location>
</feature>
<feature type="compositionally biased region" description="Polar residues" evidence="7">
    <location>
        <begin position="716"/>
        <end position="742"/>
    </location>
</feature>
<reference evidence="9" key="3">
    <citation type="submission" date="2025-09" db="UniProtKB">
        <authorList>
            <consortium name="Ensembl"/>
        </authorList>
    </citation>
    <scope>IDENTIFICATION</scope>
</reference>
<evidence type="ECO:0000259" key="8">
    <source>
        <dbReference type="Pfam" id="PF15276"/>
    </source>
</evidence>
<keyword evidence="3" id="KW-0597">Phosphoprotein</keyword>
<evidence type="ECO:0000256" key="7">
    <source>
        <dbReference type="SAM" id="MobiDB-lite"/>
    </source>
</evidence>
<dbReference type="PANTHER" id="PTHR21603">
    <property type="entry name" value="ANTIGEN KI-67-LIKE PROTEIN"/>
    <property type="match status" value="1"/>
</dbReference>
<feature type="compositionally biased region" description="Low complexity" evidence="7">
    <location>
        <begin position="803"/>
        <end position="813"/>
    </location>
</feature>
<evidence type="ECO:0000256" key="1">
    <source>
        <dbReference type="ARBA" id="ARBA00004123"/>
    </source>
</evidence>
<organism evidence="9 10">
    <name type="scientific">Anabas testudineus</name>
    <name type="common">Climbing perch</name>
    <name type="synonym">Anthias testudineus</name>
    <dbReference type="NCBI Taxonomy" id="64144"/>
    <lineage>
        <taxon>Eukaryota</taxon>
        <taxon>Metazoa</taxon>
        <taxon>Chordata</taxon>
        <taxon>Craniata</taxon>
        <taxon>Vertebrata</taxon>
        <taxon>Euteleostomi</taxon>
        <taxon>Actinopterygii</taxon>
        <taxon>Neopterygii</taxon>
        <taxon>Teleostei</taxon>
        <taxon>Neoteleostei</taxon>
        <taxon>Acanthomorphata</taxon>
        <taxon>Anabantaria</taxon>
        <taxon>Anabantiformes</taxon>
        <taxon>Anabantoidei</taxon>
        <taxon>Anabantidae</taxon>
        <taxon>Anabas</taxon>
    </lineage>
</organism>